<reference evidence="2" key="1">
    <citation type="journal article" date="2019" name="Int. J. Syst. Evol. Microbiol.">
        <title>The Global Catalogue of Microorganisms (GCM) 10K type strain sequencing project: providing services to taxonomists for standard genome sequencing and annotation.</title>
        <authorList>
            <consortium name="The Broad Institute Genomics Platform"/>
            <consortium name="The Broad Institute Genome Sequencing Center for Infectious Disease"/>
            <person name="Wu L."/>
            <person name="Ma J."/>
        </authorList>
    </citation>
    <scope>NUCLEOTIDE SEQUENCE [LARGE SCALE GENOMIC DNA]</scope>
    <source>
        <strain evidence="2">CECT 7706</strain>
    </source>
</reference>
<dbReference type="CDD" id="cd07516">
    <property type="entry name" value="HAD_Pase"/>
    <property type="match status" value="1"/>
</dbReference>
<dbReference type="InterPro" id="IPR006379">
    <property type="entry name" value="HAD-SF_hydro_IIB"/>
</dbReference>
<accession>A0ABT8C4G0</accession>
<evidence type="ECO:0000313" key="1">
    <source>
        <dbReference type="EMBL" id="MDN3686952.1"/>
    </source>
</evidence>
<evidence type="ECO:0000313" key="2">
    <source>
        <dbReference type="Proteomes" id="UP001236663"/>
    </source>
</evidence>
<dbReference type="SFLD" id="SFLDS00003">
    <property type="entry name" value="Haloacid_Dehalogenase"/>
    <property type="match status" value="1"/>
</dbReference>
<dbReference type="GO" id="GO:0016787">
    <property type="term" value="F:hydrolase activity"/>
    <property type="evidence" value="ECO:0007669"/>
    <property type="project" value="UniProtKB-KW"/>
</dbReference>
<gene>
    <name evidence="1" type="ORF">QWZ15_03855</name>
</gene>
<dbReference type="Gene3D" id="3.40.50.1000">
    <property type="entry name" value="HAD superfamily/HAD-like"/>
    <property type="match status" value="1"/>
</dbReference>
<dbReference type="PANTHER" id="PTHR10000">
    <property type="entry name" value="PHOSPHOSERINE PHOSPHATASE"/>
    <property type="match status" value="1"/>
</dbReference>
<keyword evidence="2" id="KW-1185">Reference proteome</keyword>
<protein>
    <submittedName>
        <fullName evidence="1">Cof-type HAD-IIB family hydrolase</fullName>
        <ecNumber evidence="1">3.1.3.-</ecNumber>
    </submittedName>
</protein>
<keyword evidence="1" id="KW-0378">Hydrolase</keyword>
<dbReference type="EMBL" id="JAUFQS010000004">
    <property type="protein sequence ID" value="MDN3686952.1"/>
    <property type="molecule type" value="Genomic_DNA"/>
</dbReference>
<dbReference type="Proteomes" id="UP001236663">
    <property type="component" value="Unassembled WGS sequence"/>
</dbReference>
<name>A0ABT8C4G0_9BACT</name>
<sequence length="270" mass="29772">MRIKAICTDIDGTLLDKNRELSRRTRQAFAALPEDFPVILASSRMPSAMIHLLTDLKRENNPLVCYNGGYVLPASLEKNALSSVWIEPEVCQKIIAQTANTSIHVSLYSEDDWFAPKMDPWTKKEEKATKVKASLLGNDQVIAAWKKSQSGAHKVMCMGTAREIQELYQHLQRELSAALHLYRSKDTYLEIAPKSISKATGLREIIAGFGISMDEVMAFGDNYNDIDLLSSVGLGIAVGNARDEVKAVANEITAGNKADGVALSIEKYLL</sequence>
<proteinExistence type="predicted"/>
<dbReference type="RefSeq" id="WP_163383848.1">
    <property type="nucleotide sequence ID" value="NZ_JAUFQS010000004.1"/>
</dbReference>
<dbReference type="InterPro" id="IPR036412">
    <property type="entry name" value="HAD-like_sf"/>
</dbReference>
<dbReference type="SFLD" id="SFLDG01140">
    <property type="entry name" value="C2.B:_Phosphomannomutase_and_P"/>
    <property type="match status" value="1"/>
</dbReference>
<dbReference type="SUPFAM" id="SSF56784">
    <property type="entry name" value="HAD-like"/>
    <property type="match status" value="1"/>
</dbReference>
<dbReference type="NCBIfam" id="TIGR01484">
    <property type="entry name" value="HAD-SF-IIB"/>
    <property type="match status" value="1"/>
</dbReference>
<dbReference type="NCBIfam" id="TIGR00099">
    <property type="entry name" value="Cof-subfamily"/>
    <property type="match status" value="1"/>
</dbReference>
<organism evidence="1 2">
    <name type="scientific">Cyclobacterium jeungdonense</name>
    <dbReference type="NCBI Taxonomy" id="708087"/>
    <lineage>
        <taxon>Bacteria</taxon>
        <taxon>Pseudomonadati</taxon>
        <taxon>Bacteroidota</taxon>
        <taxon>Cytophagia</taxon>
        <taxon>Cytophagales</taxon>
        <taxon>Cyclobacteriaceae</taxon>
        <taxon>Cyclobacterium</taxon>
    </lineage>
</organism>
<dbReference type="InterPro" id="IPR023214">
    <property type="entry name" value="HAD_sf"/>
</dbReference>
<dbReference type="Gene3D" id="3.30.1240.10">
    <property type="match status" value="1"/>
</dbReference>
<dbReference type="InterPro" id="IPR000150">
    <property type="entry name" value="Cof"/>
</dbReference>
<dbReference type="PANTHER" id="PTHR10000:SF8">
    <property type="entry name" value="HAD SUPERFAMILY HYDROLASE-LIKE, TYPE 3"/>
    <property type="match status" value="1"/>
</dbReference>
<comment type="caution">
    <text evidence="1">The sequence shown here is derived from an EMBL/GenBank/DDBJ whole genome shotgun (WGS) entry which is preliminary data.</text>
</comment>
<dbReference type="Pfam" id="PF08282">
    <property type="entry name" value="Hydrolase_3"/>
    <property type="match status" value="1"/>
</dbReference>
<dbReference type="EC" id="3.1.3.-" evidence="1"/>